<evidence type="ECO:0000313" key="10">
    <source>
        <dbReference type="Proteomes" id="UP000823388"/>
    </source>
</evidence>
<dbReference type="Pfam" id="PF14938">
    <property type="entry name" value="SNAP"/>
    <property type="match status" value="1"/>
</dbReference>
<sequence length="352" mass="39193">MTNNCGVQLDQLLHIGGASPSPVYPVEPNRVVTLWAHHIWPVPTTRESPSLPTPQPGGSEPAIGSSTRHRDAAPEEQRERARARGMGDNEARGDDFEKKADQKLSGWSFFGNKYEDAADLLDKAGNFFKLAKNWRRADAVYKRIADCHLQGDSKHEAASAYVEAANCYKKFSPQDAAQALNNAVNLFLEIGRLNMAARYSKNAAVYLSRAADLFDSEGQSSQANSMTQKIAEIYAQLEKHQKETELFEEIARKSINNNLLKYSVRGILLKAGICQLCRGDPVAINNSLERCQDIDPTFSGTREYKLLEDLAASMDEGDVAKFTDAVKEFDSMTRLAKNELKKKEEEDEDDLT</sequence>
<organism evidence="9 10">
    <name type="scientific">Panicum virgatum</name>
    <name type="common">Blackwell switchgrass</name>
    <dbReference type="NCBI Taxonomy" id="38727"/>
    <lineage>
        <taxon>Eukaryota</taxon>
        <taxon>Viridiplantae</taxon>
        <taxon>Streptophyta</taxon>
        <taxon>Embryophyta</taxon>
        <taxon>Tracheophyta</taxon>
        <taxon>Spermatophyta</taxon>
        <taxon>Magnoliopsida</taxon>
        <taxon>Liliopsida</taxon>
        <taxon>Poales</taxon>
        <taxon>Poaceae</taxon>
        <taxon>PACMAD clade</taxon>
        <taxon>Panicoideae</taxon>
        <taxon>Panicodae</taxon>
        <taxon>Paniceae</taxon>
        <taxon>Panicinae</taxon>
        <taxon>Panicum</taxon>
        <taxon>Panicum sect. Hiantes</taxon>
    </lineage>
</organism>
<dbReference type="SUPFAM" id="SSF48452">
    <property type="entry name" value="TPR-like"/>
    <property type="match status" value="1"/>
</dbReference>
<keyword evidence="6 7" id="KW-0472">Membrane</keyword>
<dbReference type="GO" id="GO:0005483">
    <property type="term" value="F:soluble NSF attachment protein activity"/>
    <property type="evidence" value="ECO:0007669"/>
    <property type="project" value="TreeGrafter"/>
</dbReference>
<evidence type="ECO:0000256" key="3">
    <source>
        <dbReference type="ARBA" id="ARBA00022448"/>
    </source>
</evidence>
<dbReference type="AlphaFoldDB" id="A0A8T0MNX0"/>
<dbReference type="FunFam" id="1.25.40.10:FF:000049">
    <property type="entry name" value="Alpha-soluble NSF attachment protein-like"/>
    <property type="match status" value="1"/>
</dbReference>
<dbReference type="InterPro" id="IPR011990">
    <property type="entry name" value="TPR-like_helical_dom_sf"/>
</dbReference>
<dbReference type="PANTHER" id="PTHR13768">
    <property type="entry name" value="SOLUBLE NSF ATTACHMENT PROTEIN SNAP"/>
    <property type="match status" value="1"/>
</dbReference>
<feature type="compositionally biased region" description="Basic and acidic residues" evidence="8">
    <location>
        <begin position="68"/>
        <end position="95"/>
    </location>
</feature>
<dbReference type="PRINTS" id="PR00448">
    <property type="entry name" value="NSFATTACHMNT"/>
</dbReference>
<comment type="function">
    <text evidence="7">Required for vesicular transport between the endoplasmic reticulum and the Golgi apparatus.</text>
</comment>
<protein>
    <recommendedName>
        <fullName evidence="11">Alpha-soluble NSF attachment protein</fullName>
    </recommendedName>
</protein>
<accession>A0A8T0MNX0</accession>
<keyword evidence="3 7" id="KW-0813">Transport</keyword>
<keyword evidence="5 7" id="KW-0653">Protein transport</keyword>
<comment type="similarity">
    <text evidence="2 7">Belongs to the SNAP family.</text>
</comment>
<dbReference type="InterPro" id="IPR000744">
    <property type="entry name" value="NSF_attach"/>
</dbReference>
<dbReference type="GO" id="GO:0035494">
    <property type="term" value="P:SNARE complex disassembly"/>
    <property type="evidence" value="ECO:0007669"/>
    <property type="project" value="TreeGrafter"/>
</dbReference>
<evidence type="ECO:0000256" key="1">
    <source>
        <dbReference type="ARBA" id="ARBA00004170"/>
    </source>
</evidence>
<comment type="caution">
    <text evidence="9">The sequence shown here is derived from an EMBL/GenBank/DDBJ whole genome shotgun (WGS) entry which is preliminary data.</text>
</comment>
<dbReference type="CDD" id="cd15832">
    <property type="entry name" value="SNAP"/>
    <property type="match status" value="1"/>
</dbReference>
<proteinExistence type="inferred from homology"/>
<name>A0A8T0MNX0_PANVG</name>
<evidence type="ECO:0000256" key="6">
    <source>
        <dbReference type="ARBA" id="ARBA00023136"/>
    </source>
</evidence>
<evidence type="ECO:0000256" key="2">
    <source>
        <dbReference type="ARBA" id="ARBA00010050"/>
    </source>
</evidence>
<evidence type="ECO:0000256" key="8">
    <source>
        <dbReference type="SAM" id="MobiDB-lite"/>
    </source>
</evidence>
<evidence type="ECO:0000256" key="4">
    <source>
        <dbReference type="ARBA" id="ARBA00022892"/>
    </source>
</evidence>
<dbReference type="GO" id="GO:0031201">
    <property type="term" value="C:SNARE complex"/>
    <property type="evidence" value="ECO:0007669"/>
    <property type="project" value="TreeGrafter"/>
</dbReference>
<keyword evidence="4 7" id="KW-0931">ER-Golgi transport</keyword>
<gene>
    <name evidence="9" type="ORF">PVAP13_9NG223000</name>
</gene>
<dbReference type="GO" id="GO:0006886">
    <property type="term" value="P:intracellular protein transport"/>
    <property type="evidence" value="ECO:0007669"/>
    <property type="project" value="UniProtKB-UniRule"/>
</dbReference>
<dbReference type="GO" id="GO:0005774">
    <property type="term" value="C:vacuolar membrane"/>
    <property type="evidence" value="ECO:0007669"/>
    <property type="project" value="TreeGrafter"/>
</dbReference>
<evidence type="ECO:0000256" key="7">
    <source>
        <dbReference type="RuleBase" id="RU367013"/>
    </source>
</evidence>
<evidence type="ECO:0008006" key="11">
    <source>
        <dbReference type="Google" id="ProtNLM"/>
    </source>
</evidence>
<keyword evidence="10" id="KW-1185">Reference proteome</keyword>
<evidence type="ECO:0000313" key="9">
    <source>
        <dbReference type="EMBL" id="KAG2536814.1"/>
    </source>
</evidence>
<dbReference type="Proteomes" id="UP000823388">
    <property type="component" value="Chromosome 9N"/>
</dbReference>
<dbReference type="EMBL" id="CM029054">
    <property type="protein sequence ID" value="KAG2536814.1"/>
    <property type="molecule type" value="Genomic_DNA"/>
</dbReference>
<evidence type="ECO:0000256" key="5">
    <source>
        <dbReference type="ARBA" id="ARBA00022927"/>
    </source>
</evidence>
<feature type="region of interest" description="Disordered" evidence="8">
    <location>
        <begin position="45"/>
        <end position="95"/>
    </location>
</feature>
<comment type="subcellular location">
    <subcellularLocation>
        <location evidence="1 7">Membrane</location>
        <topology evidence="1 7">Peripheral membrane protein</topology>
    </subcellularLocation>
</comment>
<dbReference type="GO" id="GO:0019905">
    <property type="term" value="F:syntaxin binding"/>
    <property type="evidence" value="ECO:0007669"/>
    <property type="project" value="TreeGrafter"/>
</dbReference>
<dbReference type="Gene3D" id="1.25.40.10">
    <property type="entry name" value="Tetratricopeptide repeat domain"/>
    <property type="match status" value="1"/>
</dbReference>
<reference evidence="9 10" key="1">
    <citation type="submission" date="2020-05" db="EMBL/GenBank/DDBJ databases">
        <title>WGS assembly of Panicum virgatum.</title>
        <authorList>
            <person name="Lovell J.T."/>
            <person name="Jenkins J."/>
            <person name="Shu S."/>
            <person name="Juenger T.E."/>
            <person name="Schmutz J."/>
        </authorList>
    </citation>
    <scope>NUCLEOTIDE SEQUENCE [LARGE SCALE GENOMIC DNA]</scope>
    <source>
        <strain evidence="10">cv. AP13</strain>
    </source>
</reference>
<dbReference type="PANTHER" id="PTHR13768:SF31">
    <property type="entry name" value="ALPHA-SOLUBLE NSF ATTACHMENT PROTEIN"/>
    <property type="match status" value="1"/>
</dbReference>